<protein>
    <recommendedName>
        <fullName evidence="2">EthD domain-containing protein</fullName>
    </recommendedName>
</protein>
<evidence type="ECO:0000256" key="1">
    <source>
        <dbReference type="SAM" id="MobiDB-lite"/>
    </source>
</evidence>
<dbReference type="Gene3D" id="3.30.70.100">
    <property type="match status" value="2"/>
</dbReference>
<dbReference type="GO" id="GO:0016491">
    <property type="term" value="F:oxidoreductase activity"/>
    <property type="evidence" value="ECO:0007669"/>
    <property type="project" value="InterPro"/>
</dbReference>
<name>A0A379KP29_PSEPU</name>
<dbReference type="EMBL" id="UGUY01000001">
    <property type="protein sequence ID" value="SUD69793.1"/>
    <property type="molecule type" value="Genomic_DNA"/>
</dbReference>
<dbReference type="InterPro" id="IPR011008">
    <property type="entry name" value="Dimeric_a/b-barrel"/>
</dbReference>
<evidence type="ECO:0000259" key="2">
    <source>
        <dbReference type="Pfam" id="PF07110"/>
    </source>
</evidence>
<evidence type="ECO:0000313" key="4">
    <source>
        <dbReference type="Proteomes" id="UP000254602"/>
    </source>
</evidence>
<dbReference type="AlphaFoldDB" id="A0A379KP29"/>
<proteinExistence type="predicted"/>
<gene>
    <name evidence="3" type="ORF">NCTC7914_03941</name>
</gene>
<dbReference type="InterPro" id="IPR009799">
    <property type="entry name" value="EthD_dom"/>
</dbReference>
<dbReference type="RefSeq" id="WP_115274857.1">
    <property type="nucleotide sequence ID" value="NZ_UGUY01000001.1"/>
</dbReference>
<reference evidence="3 4" key="1">
    <citation type="submission" date="2018-06" db="EMBL/GenBank/DDBJ databases">
        <authorList>
            <consortium name="Pathogen Informatics"/>
            <person name="Doyle S."/>
        </authorList>
    </citation>
    <scope>NUCLEOTIDE SEQUENCE [LARGE SCALE GENOMIC DNA]</scope>
    <source>
        <strain evidence="3 4">NCTC7914</strain>
    </source>
</reference>
<dbReference type="Proteomes" id="UP000254602">
    <property type="component" value="Unassembled WGS sequence"/>
</dbReference>
<dbReference type="SUPFAM" id="SSF54909">
    <property type="entry name" value="Dimeric alpha+beta barrel"/>
    <property type="match status" value="1"/>
</dbReference>
<dbReference type="Pfam" id="PF07110">
    <property type="entry name" value="EthD"/>
    <property type="match status" value="1"/>
</dbReference>
<feature type="region of interest" description="Disordered" evidence="1">
    <location>
        <begin position="43"/>
        <end position="71"/>
    </location>
</feature>
<organism evidence="3 4">
    <name type="scientific">Pseudomonas putida</name>
    <name type="common">Arthrobacter siderocapsulatus</name>
    <dbReference type="NCBI Taxonomy" id="303"/>
    <lineage>
        <taxon>Bacteria</taxon>
        <taxon>Pseudomonadati</taxon>
        <taxon>Pseudomonadota</taxon>
        <taxon>Gammaproteobacteria</taxon>
        <taxon>Pseudomonadales</taxon>
        <taxon>Pseudomonadaceae</taxon>
        <taxon>Pseudomonas</taxon>
    </lineage>
</organism>
<sequence length="349" mass="39743">MHNSTQDRLLRTPYIEPKLAGRAPLTVLFSLLSRSDNTPLNERSRAKGFGLDNDGNVIEDPAAAPSSNALEGNPNLSFEHWGEYWRKVHGPRFVHVEESDDRSLERLLRYEQLHRFAPGPTSFNAPPYRFPTDDEGKLWPTIVGHVPPYHRPAWDGVAYLHFERMEDMGVVFGNERIREKIAPEDHAMFRNIAPIPAKQFIVLPSISDNDPITLVKLHVRKAGTTRAQFQHWWLHEHAAVVMQHTGGLVRRYVQLHSIGPAEPGEPFYHPDACKFDGVSLLNFASINDLEDFLRNEDYLAISRDEQLMIDTSAGEWWTSISMTIVNRISYEKTTSVDDQALPFNGLDSL</sequence>
<accession>A0A379KP29</accession>
<evidence type="ECO:0000313" key="3">
    <source>
        <dbReference type="EMBL" id="SUD69793.1"/>
    </source>
</evidence>
<feature type="domain" description="EthD" evidence="2">
    <location>
        <begin position="221"/>
        <end position="312"/>
    </location>
</feature>